<evidence type="ECO:0000313" key="2">
    <source>
        <dbReference type="EMBL" id="GEL59693.1"/>
    </source>
</evidence>
<name>A0A0D6N7D3_9PROT</name>
<comment type="caution">
    <text evidence="1">The sequence shown here is derived from an EMBL/GenBank/DDBJ whole genome shotgun (WGS) entry which is preliminary data.</text>
</comment>
<sequence>MPHAPCPGGNVLTYIKNGTALCCGGARTGGIGDKLRQFFEPCCHVTLRNRLLRHLKLCPALGDMRHKVWWQVP</sequence>
<reference evidence="1 3" key="1">
    <citation type="submission" date="2012-11" db="EMBL/GenBank/DDBJ databases">
        <title>Whole genome sequence of Acetobacter cibinongensis 4H-1.</title>
        <authorList>
            <person name="Azuma Y."/>
            <person name="Higashiura N."/>
            <person name="Hirakawa H."/>
            <person name="Matsushita K."/>
        </authorList>
    </citation>
    <scope>NUCLEOTIDE SEQUENCE [LARGE SCALE GENOMIC DNA]</scope>
    <source>
        <strain evidence="1 3">4H-1</strain>
    </source>
</reference>
<evidence type="ECO:0000313" key="3">
    <source>
        <dbReference type="Proteomes" id="UP000032671"/>
    </source>
</evidence>
<dbReference type="EMBL" id="BAMV01000019">
    <property type="protein sequence ID" value="GAN61401.1"/>
    <property type="molecule type" value="Genomic_DNA"/>
</dbReference>
<dbReference type="AlphaFoldDB" id="A0A0D6N7D3"/>
<protein>
    <submittedName>
        <fullName evidence="1">Uncharacterized protein</fullName>
    </submittedName>
</protein>
<evidence type="ECO:0000313" key="4">
    <source>
        <dbReference type="Proteomes" id="UP000321891"/>
    </source>
</evidence>
<organism evidence="1 3">
    <name type="scientific">Acetobacter cibinongensis</name>
    <dbReference type="NCBI Taxonomy" id="146475"/>
    <lineage>
        <taxon>Bacteria</taxon>
        <taxon>Pseudomonadati</taxon>
        <taxon>Pseudomonadota</taxon>
        <taxon>Alphaproteobacteria</taxon>
        <taxon>Acetobacterales</taxon>
        <taxon>Acetobacteraceae</taxon>
        <taxon>Acetobacter</taxon>
    </lineage>
</organism>
<accession>A0A6N3STB1</accession>
<accession>A0A0D6N7D3</accession>
<gene>
    <name evidence="1" type="ORF">Abci_019_015</name>
    <name evidence="2" type="ORF">ACI01nite_22950</name>
</gene>
<dbReference type="Proteomes" id="UP000032671">
    <property type="component" value="Unassembled WGS sequence"/>
</dbReference>
<keyword evidence="4" id="KW-1185">Reference proteome</keyword>
<evidence type="ECO:0000313" key="1">
    <source>
        <dbReference type="EMBL" id="GAN61401.1"/>
    </source>
</evidence>
<dbReference type="EMBL" id="BJVU01000011">
    <property type="protein sequence ID" value="GEL59693.1"/>
    <property type="molecule type" value="Genomic_DNA"/>
</dbReference>
<proteinExistence type="predicted"/>
<dbReference type="Proteomes" id="UP000321891">
    <property type="component" value="Unassembled WGS sequence"/>
</dbReference>
<reference evidence="2 4" key="2">
    <citation type="submission" date="2019-07" db="EMBL/GenBank/DDBJ databases">
        <title>Whole genome shotgun sequence of Acetobacter cibinongensis NBRC 16605.</title>
        <authorList>
            <person name="Hosoyama A."/>
            <person name="Uohara A."/>
            <person name="Ohji S."/>
            <person name="Ichikawa N."/>
        </authorList>
    </citation>
    <scope>NUCLEOTIDE SEQUENCE [LARGE SCALE GENOMIC DNA]</scope>
    <source>
        <strain evidence="2 4">NBRC 16605</strain>
    </source>
</reference>